<dbReference type="EMBL" id="BCSY01000039">
    <property type="protein sequence ID" value="GAS95460.1"/>
    <property type="molecule type" value="Genomic_DNA"/>
</dbReference>
<comment type="caution">
    <text evidence="1">The sequence shown here is derived from an EMBL/GenBank/DDBJ whole genome shotgun (WGS) entry which is preliminary data.</text>
</comment>
<accession>A0A117I9W8</accession>
<name>A0A117I9W8_MYCCR</name>
<dbReference type="RefSeq" id="WP_062656657.1">
    <property type="nucleotide sequence ID" value="NZ_BCSY01000039.1"/>
</dbReference>
<protein>
    <submittedName>
        <fullName evidence="1">Conserved domain protein</fullName>
    </submittedName>
</protein>
<reference evidence="2" key="2">
    <citation type="submission" date="2016-02" db="EMBL/GenBank/DDBJ databases">
        <title>Draft genome sequence of five rapidly growing Mycobacterium species.</title>
        <authorList>
            <person name="Katahira K."/>
            <person name="Gotou Y."/>
            <person name="Iida K."/>
            <person name="Ogura Y."/>
            <person name="Hayashi T."/>
        </authorList>
    </citation>
    <scope>NUCLEOTIDE SEQUENCE [LARGE SCALE GENOMIC DNA]</scope>
    <source>
        <strain evidence="2">JCM15298</strain>
    </source>
</reference>
<dbReference type="STRING" id="228230.RMCC_2426"/>
<sequence length="138" mass="15836">MRWPDIIENDLLEHKNLDIGLWHTLAINPLTGGPYLSSRRLLNLLEHMPEESECKRVIERGGQWDIKTRIAALSYNEQVDMRASYHAAHSTDECDVRFDPSEYYIVDPVIAELRAEQEQAEADISAQTEPDLAEAGWM</sequence>
<evidence type="ECO:0000313" key="1">
    <source>
        <dbReference type="EMBL" id="GAS95460.1"/>
    </source>
</evidence>
<reference evidence="2" key="1">
    <citation type="journal article" date="2016" name="Genome Announc.">
        <title>Draft Genome Sequences of Five Rapidly Growing Mycobacterium Species, M. thermoresistibile, M. fortuitum subsp. acetamidolyticum, M. canariasense, M. brisbanense, and M. novocastrense.</title>
        <authorList>
            <person name="Katahira K."/>
            <person name="Ogura Y."/>
            <person name="Gotoh Y."/>
            <person name="Hayashi T."/>
        </authorList>
    </citation>
    <scope>NUCLEOTIDE SEQUENCE [LARGE SCALE GENOMIC DNA]</scope>
    <source>
        <strain evidence="2">JCM15298</strain>
    </source>
</reference>
<keyword evidence="2" id="KW-1185">Reference proteome</keyword>
<evidence type="ECO:0000313" key="2">
    <source>
        <dbReference type="Proteomes" id="UP000069443"/>
    </source>
</evidence>
<proteinExistence type="predicted"/>
<gene>
    <name evidence="1" type="ORF">RMCC_2426</name>
</gene>
<organism evidence="1 2">
    <name type="scientific">Mycolicibacterium canariasense</name>
    <name type="common">Mycobacterium canariasense</name>
    <dbReference type="NCBI Taxonomy" id="228230"/>
    <lineage>
        <taxon>Bacteria</taxon>
        <taxon>Bacillati</taxon>
        <taxon>Actinomycetota</taxon>
        <taxon>Actinomycetes</taxon>
        <taxon>Mycobacteriales</taxon>
        <taxon>Mycobacteriaceae</taxon>
        <taxon>Mycolicibacterium</taxon>
    </lineage>
</organism>
<dbReference type="Proteomes" id="UP000069443">
    <property type="component" value="Unassembled WGS sequence"/>
</dbReference>
<dbReference type="AlphaFoldDB" id="A0A117I9W8"/>